<dbReference type="GO" id="GO:0003676">
    <property type="term" value="F:nucleic acid binding"/>
    <property type="evidence" value="ECO:0007669"/>
    <property type="project" value="InterPro"/>
</dbReference>
<protein>
    <recommendedName>
        <fullName evidence="1">Integrase catalytic domain-containing protein</fullName>
    </recommendedName>
</protein>
<reference evidence="3" key="1">
    <citation type="submission" date="2017-03" db="EMBL/GenBank/DDBJ databases">
        <title>Phytopthora megakarya and P. palmivora, two closely related causual agents of cacao black pod achieved similar genome size and gene model numbers by different mechanisms.</title>
        <authorList>
            <person name="Ali S."/>
            <person name="Shao J."/>
            <person name="Larry D.J."/>
            <person name="Kronmiller B."/>
            <person name="Shen D."/>
            <person name="Strem M.D."/>
            <person name="Melnick R.L."/>
            <person name="Guiltinan M.J."/>
            <person name="Tyler B.M."/>
            <person name="Meinhardt L.W."/>
            <person name="Bailey B.A."/>
        </authorList>
    </citation>
    <scope>NUCLEOTIDE SEQUENCE [LARGE SCALE GENOMIC DNA]</scope>
    <source>
        <strain evidence="3">zdho120</strain>
    </source>
</reference>
<dbReference type="InterPro" id="IPR001584">
    <property type="entry name" value="Integrase_cat-core"/>
</dbReference>
<comment type="caution">
    <text evidence="2">The sequence shown here is derived from an EMBL/GenBank/DDBJ whole genome shotgun (WGS) entry which is preliminary data.</text>
</comment>
<dbReference type="AlphaFoldDB" id="A0A225UHW6"/>
<dbReference type="OrthoDB" id="92412at2759"/>
<dbReference type="InterPro" id="IPR050951">
    <property type="entry name" value="Retrovirus_Pol_polyprotein"/>
</dbReference>
<dbReference type="PANTHER" id="PTHR37984:SF5">
    <property type="entry name" value="PROTEIN NYNRIN-LIKE"/>
    <property type="match status" value="1"/>
</dbReference>
<dbReference type="PROSITE" id="PS50994">
    <property type="entry name" value="INTEGRASE"/>
    <property type="match status" value="1"/>
</dbReference>
<dbReference type="Proteomes" id="UP000198211">
    <property type="component" value="Unassembled WGS sequence"/>
</dbReference>
<dbReference type="SUPFAM" id="SSF53098">
    <property type="entry name" value="Ribonuclease H-like"/>
    <property type="match status" value="1"/>
</dbReference>
<keyword evidence="3" id="KW-1185">Reference proteome</keyword>
<gene>
    <name evidence="2" type="ORF">PHMEG_00038037</name>
</gene>
<organism evidence="2 3">
    <name type="scientific">Phytophthora megakarya</name>
    <dbReference type="NCBI Taxonomy" id="4795"/>
    <lineage>
        <taxon>Eukaryota</taxon>
        <taxon>Sar</taxon>
        <taxon>Stramenopiles</taxon>
        <taxon>Oomycota</taxon>
        <taxon>Peronosporomycetes</taxon>
        <taxon>Peronosporales</taxon>
        <taxon>Peronosporaceae</taxon>
        <taxon>Phytophthora</taxon>
    </lineage>
</organism>
<dbReference type="InterPro" id="IPR012337">
    <property type="entry name" value="RNaseH-like_sf"/>
</dbReference>
<accession>A0A225UHW6</accession>
<proteinExistence type="predicted"/>
<dbReference type="InterPro" id="IPR036397">
    <property type="entry name" value="RNaseH_sf"/>
</dbReference>
<dbReference type="GO" id="GO:0015074">
    <property type="term" value="P:DNA integration"/>
    <property type="evidence" value="ECO:0007669"/>
    <property type="project" value="InterPro"/>
</dbReference>
<evidence type="ECO:0000313" key="3">
    <source>
        <dbReference type="Proteomes" id="UP000198211"/>
    </source>
</evidence>
<name>A0A225UHW6_9STRA</name>
<evidence type="ECO:0000313" key="2">
    <source>
        <dbReference type="EMBL" id="OWY92807.1"/>
    </source>
</evidence>
<evidence type="ECO:0000259" key="1">
    <source>
        <dbReference type="PROSITE" id="PS50994"/>
    </source>
</evidence>
<dbReference type="Gene3D" id="3.30.420.10">
    <property type="entry name" value="Ribonuclease H-like superfamily/Ribonuclease H"/>
    <property type="match status" value="1"/>
</dbReference>
<dbReference type="EMBL" id="NBNE01017280">
    <property type="protein sequence ID" value="OWY92807.1"/>
    <property type="molecule type" value="Genomic_DNA"/>
</dbReference>
<dbReference type="PANTHER" id="PTHR37984">
    <property type="entry name" value="PROTEIN CBG26694"/>
    <property type="match status" value="1"/>
</dbReference>
<feature type="domain" description="Integrase catalytic" evidence="1">
    <location>
        <begin position="1"/>
        <end position="55"/>
    </location>
</feature>
<sequence length="235" mass="26736">MWCARCGIPEILVSDQKAHFRNEVVKHLRAQIKVEQVFSPVHTPWLNGTVERLNKDPRHTRVPYLLPALQANLNHTPSHSPLELFTGLPASSPLDVIVDRRTHADPLLAVNFAYESKQLRSLCNLLHEMHRVILDAKEAKRVQDMAQHKGSTVNFDVADFVLWSRINQNLPNNKPLGQWIGPFKHLISGRQYEVLASRLKYYADADLNQTAELMELVASQGMLLGVDAICDHRFN</sequence>